<dbReference type="InterPro" id="IPR013087">
    <property type="entry name" value="Znf_C2H2_type"/>
</dbReference>
<dbReference type="InterPro" id="IPR050527">
    <property type="entry name" value="Snail/Krueppel_Znf"/>
</dbReference>
<evidence type="ECO:0000256" key="3">
    <source>
        <dbReference type="ARBA" id="ARBA00022771"/>
    </source>
</evidence>
<evidence type="ECO:0000259" key="8">
    <source>
        <dbReference type="PROSITE" id="PS50157"/>
    </source>
</evidence>
<gene>
    <name evidence="9" type="ORF">SK128_012838</name>
</gene>
<keyword evidence="10" id="KW-1185">Reference proteome</keyword>
<dbReference type="PROSITE" id="PS00028">
    <property type="entry name" value="ZINC_FINGER_C2H2_1"/>
    <property type="match status" value="7"/>
</dbReference>
<feature type="domain" description="C2H2-type" evidence="8">
    <location>
        <begin position="560"/>
        <end position="584"/>
    </location>
</feature>
<proteinExistence type="inferred from homology"/>
<dbReference type="PROSITE" id="PS50157">
    <property type="entry name" value="ZINC_FINGER_C2H2_2"/>
    <property type="match status" value="6"/>
</dbReference>
<evidence type="ECO:0000256" key="7">
    <source>
        <dbReference type="PROSITE-ProRule" id="PRU00042"/>
    </source>
</evidence>
<feature type="domain" description="C2H2-type" evidence="8">
    <location>
        <begin position="718"/>
        <end position="745"/>
    </location>
</feature>
<evidence type="ECO:0000256" key="6">
    <source>
        <dbReference type="ARBA" id="ARBA00037948"/>
    </source>
</evidence>
<name>A0AAN9A618_HALRR</name>
<feature type="domain" description="C2H2-type" evidence="8">
    <location>
        <begin position="654"/>
        <end position="681"/>
    </location>
</feature>
<keyword evidence="5" id="KW-0539">Nucleus</keyword>
<evidence type="ECO:0000256" key="5">
    <source>
        <dbReference type="ARBA" id="ARBA00023242"/>
    </source>
</evidence>
<dbReference type="AlphaFoldDB" id="A0AAN9A618"/>
<feature type="domain" description="C2H2-type" evidence="8">
    <location>
        <begin position="379"/>
        <end position="407"/>
    </location>
</feature>
<organism evidence="9 10">
    <name type="scientific">Halocaridina rubra</name>
    <name type="common">Hawaiian red shrimp</name>
    <dbReference type="NCBI Taxonomy" id="373956"/>
    <lineage>
        <taxon>Eukaryota</taxon>
        <taxon>Metazoa</taxon>
        <taxon>Ecdysozoa</taxon>
        <taxon>Arthropoda</taxon>
        <taxon>Crustacea</taxon>
        <taxon>Multicrustacea</taxon>
        <taxon>Malacostraca</taxon>
        <taxon>Eumalacostraca</taxon>
        <taxon>Eucarida</taxon>
        <taxon>Decapoda</taxon>
        <taxon>Pleocyemata</taxon>
        <taxon>Caridea</taxon>
        <taxon>Atyoidea</taxon>
        <taxon>Atyidae</taxon>
        <taxon>Halocaridina</taxon>
    </lineage>
</organism>
<keyword evidence="3 7" id="KW-0863">Zinc-finger</keyword>
<protein>
    <recommendedName>
        <fullName evidence="8">C2H2-type domain-containing protein</fullName>
    </recommendedName>
</protein>
<sequence>MSESLNPFIVRVGKPLLSSEYEASSAFLNHASQTSDVTYLTNQPDGTETFLNLSEPSTSTSENVGGEVSGIEQVALTGTNRGVEDEVTDGPLLYLDPSSGLHVLVHSLCQTLQHPAVPQNQPVDPEQFVVVGALQANEETMVLERSLQAFNNKASDLASSTSIDNVLRSSVMSLETNSRDDPTVHHIFSSTADGTLALDIDVPSSQNFVCPESAFKAPASSLVDVETTVSAVEEEELQQKDSPQLAYDDNSILKHQVTEDGNALEPGHLQRDILMEAVPHVNLEEIIEKFTTENTNHSVEYSKEKNTLAEENTSFIPSIENVTDHPQDGIPVEKSLSILLDDNWKSSSSNSHASVKLESFGDLEESLDEESLYDIVMTFKCKVCSEVFMEKSQLVDHYKEVHKPKRGIKICVTSKPSAALENVSPDGSNNIVHKLTVTTSGLNTSGEKARGESLQKCKYCSRLWSNEEDCRHHIAKEHPDKVRKKSRRGMRRILGGLTVQSGLLIGHREERLKNQTDTIDSSVHDDQKRLINPPSDLKEQYFLQTQQPKPVLASEVNKNLKCPVSSCRYKFSSNEKLRVHEQSHGCGEGYKEYYFACIHCSEKFKKWSVCQLHMWKVHDVDIDLYTCGICHSYKTNEEKKLILHQKIHSNARDYKCNVCGKGFRQPSQLLNHEVCHIKNEDIPERRRRCLCTQCNKWFTHQKALKRHMNTVHLKVKRNSCPHCSYKCSRLADLRIHLRKHTGEKPHQCELCGLWYRDFSTIRRHRWTHFVDKPFKCPIEGCLFEAVCGLRFKKHMGKHHSGLEPLYRCQVCSLGTEDLQKFVSHFNTHEKQLFQEALEKRTNNGSSFADAHSVEQTPNSRVVEENCDSKDANILKVDMFDVLLLQDGTVNLQKKVNSKMEIDSSSSKNKESDILKVEVINGMLLQDGAVDVQKKSDKPR</sequence>
<keyword evidence="4" id="KW-0862">Zinc</keyword>
<accession>A0AAN9A618</accession>
<feature type="domain" description="C2H2-type" evidence="8">
    <location>
        <begin position="689"/>
        <end position="717"/>
    </location>
</feature>
<keyword evidence="2" id="KW-0677">Repeat</keyword>
<reference evidence="9 10" key="1">
    <citation type="submission" date="2023-11" db="EMBL/GenBank/DDBJ databases">
        <title>Halocaridina rubra genome assembly.</title>
        <authorList>
            <person name="Smith C."/>
        </authorList>
    </citation>
    <scope>NUCLEOTIDE SEQUENCE [LARGE SCALE GENOMIC DNA]</scope>
    <source>
        <strain evidence="9">EP-1</strain>
        <tissue evidence="9">Whole</tissue>
    </source>
</reference>
<dbReference type="EMBL" id="JAXCGZ010015144">
    <property type="protein sequence ID" value="KAK7071107.1"/>
    <property type="molecule type" value="Genomic_DNA"/>
</dbReference>
<comment type="similarity">
    <text evidence="6">Belongs to the snail C2H2-type zinc-finger protein family.</text>
</comment>
<dbReference type="GO" id="GO:0000981">
    <property type="term" value="F:DNA-binding transcription factor activity, RNA polymerase II-specific"/>
    <property type="evidence" value="ECO:0007669"/>
    <property type="project" value="TreeGrafter"/>
</dbReference>
<evidence type="ECO:0000256" key="2">
    <source>
        <dbReference type="ARBA" id="ARBA00022737"/>
    </source>
</evidence>
<dbReference type="PANTHER" id="PTHR24388">
    <property type="entry name" value="ZINC FINGER PROTEIN"/>
    <property type="match status" value="1"/>
</dbReference>
<feature type="domain" description="C2H2-type" evidence="8">
    <location>
        <begin position="746"/>
        <end position="773"/>
    </location>
</feature>
<dbReference type="GO" id="GO:0005634">
    <property type="term" value="C:nucleus"/>
    <property type="evidence" value="ECO:0007669"/>
    <property type="project" value="UniProtKB-ARBA"/>
</dbReference>
<evidence type="ECO:0000256" key="4">
    <source>
        <dbReference type="ARBA" id="ARBA00022833"/>
    </source>
</evidence>
<evidence type="ECO:0000256" key="1">
    <source>
        <dbReference type="ARBA" id="ARBA00022723"/>
    </source>
</evidence>
<dbReference type="SUPFAM" id="SSF57667">
    <property type="entry name" value="beta-beta-alpha zinc fingers"/>
    <property type="match status" value="4"/>
</dbReference>
<dbReference type="FunFam" id="3.30.160.60:FF:000340">
    <property type="entry name" value="zinc finger protein 473 isoform X1"/>
    <property type="match status" value="1"/>
</dbReference>
<comment type="caution">
    <text evidence="9">The sequence shown here is derived from an EMBL/GenBank/DDBJ whole genome shotgun (WGS) entry which is preliminary data.</text>
</comment>
<keyword evidence="1" id="KW-0479">Metal-binding</keyword>
<evidence type="ECO:0000313" key="9">
    <source>
        <dbReference type="EMBL" id="KAK7071107.1"/>
    </source>
</evidence>
<dbReference type="Gene3D" id="3.30.160.60">
    <property type="entry name" value="Classic Zinc Finger"/>
    <property type="match status" value="5"/>
</dbReference>
<dbReference type="Proteomes" id="UP001381693">
    <property type="component" value="Unassembled WGS sequence"/>
</dbReference>
<dbReference type="Pfam" id="PF00096">
    <property type="entry name" value="zf-C2H2"/>
    <property type="match status" value="1"/>
</dbReference>
<evidence type="ECO:0000313" key="10">
    <source>
        <dbReference type="Proteomes" id="UP001381693"/>
    </source>
</evidence>
<dbReference type="GO" id="GO:0000978">
    <property type="term" value="F:RNA polymerase II cis-regulatory region sequence-specific DNA binding"/>
    <property type="evidence" value="ECO:0007669"/>
    <property type="project" value="TreeGrafter"/>
</dbReference>
<dbReference type="PANTHER" id="PTHR24388:SF104">
    <property type="entry name" value="AT-RICH BINDING PROTEIN-RELATED"/>
    <property type="match status" value="1"/>
</dbReference>
<dbReference type="GO" id="GO:0008270">
    <property type="term" value="F:zinc ion binding"/>
    <property type="evidence" value="ECO:0007669"/>
    <property type="project" value="UniProtKB-KW"/>
</dbReference>
<dbReference type="SMART" id="SM00355">
    <property type="entry name" value="ZnF_C2H2"/>
    <property type="match status" value="11"/>
</dbReference>
<dbReference type="InterPro" id="IPR036236">
    <property type="entry name" value="Znf_C2H2_sf"/>
</dbReference>